<dbReference type="InterPro" id="IPR020849">
    <property type="entry name" value="Small_GTPase_Ras-type"/>
</dbReference>
<dbReference type="PANTHER" id="PTHR24070">
    <property type="entry name" value="RAS, DI-RAS, AND RHEB FAMILY MEMBERS OF SMALL GTPASE SUPERFAMILY"/>
    <property type="match status" value="1"/>
</dbReference>
<dbReference type="eggNOG" id="KOG0395">
    <property type="taxonomic scope" value="Eukaryota"/>
</dbReference>
<dbReference type="KEGG" id="tet:TTHERM_00614810"/>
<evidence type="ECO:0000313" key="3">
    <source>
        <dbReference type="EMBL" id="EAS04405.1"/>
    </source>
</evidence>
<proteinExistence type="predicted"/>
<dbReference type="GO" id="GO:0005525">
    <property type="term" value="F:GTP binding"/>
    <property type="evidence" value="ECO:0007669"/>
    <property type="project" value="UniProtKB-KW"/>
</dbReference>
<dbReference type="GO" id="GO:0016020">
    <property type="term" value="C:membrane"/>
    <property type="evidence" value="ECO:0007669"/>
    <property type="project" value="InterPro"/>
</dbReference>
<dbReference type="SMART" id="SM00173">
    <property type="entry name" value="RAS"/>
    <property type="match status" value="1"/>
</dbReference>
<dbReference type="InterPro" id="IPR027417">
    <property type="entry name" value="P-loop_NTPase"/>
</dbReference>
<dbReference type="AlphaFoldDB" id="I7MM94"/>
<dbReference type="PRINTS" id="PR00449">
    <property type="entry name" value="RASTRNSFRMNG"/>
</dbReference>
<reference evidence="4" key="1">
    <citation type="journal article" date="2006" name="PLoS Biol.">
        <title>Macronuclear genome sequence of the ciliate Tetrahymena thermophila, a model eukaryote.</title>
        <authorList>
            <person name="Eisen J.A."/>
            <person name="Coyne R.S."/>
            <person name="Wu M."/>
            <person name="Wu D."/>
            <person name="Thiagarajan M."/>
            <person name="Wortman J.R."/>
            <person name="Badger J.H."/>
            <person name="Ren Q."/>
            <person name="Amedeo P."/>
            <person name="Jones K.M."/>
            <person name="Tallon L.J."/>
            <person name="Delcher A.L."/>
            <person name="Salzberg S.L."/>
            <person name="Silva J.C."/>
            <person name="Haas B.J."/>
            <person name="Majoros W.H."/>
            <person name="Farzad M."/>
            <person name="Carlton J.M."/>
            <person name="Smith R.K. Jr."/>
            <person name="Garg J."/>
            <person name="Pearlman R.E."/>
            <person name="Karrer K.M."/>
            <person name="Sun L."/>
            <person name="Manning G."/>
            <person name="Elde N.C."/>
            <person name="Turkewitz A.P."/>
            <person name="Asai D.J."/>
            <person name="Wilkes D.E."/>
            <person name="Wang Y."/>
            <person name="Cai H."/>
            <person name="Collins K."/>
            <person name="Stewart B.A."/>
            <person name="Lee S.R."/>
            <person name="Wilamowska K."/>
            <person name="Weinberg Z."/>
            <person name="Ruzzo W.L."/>
            <person name="Wloga D."/>
            <person name="Gaertig J."/>
            <person name="Frankel J."/>
            <person name="Tsao C.-C."/>
            <person name="Gorovsky M.A."/>
            <person name="Keeling P.J."/>
            <person name="Waller R.F."/>
            <person name="Patron N.J."/>
            <person name="Cherry J.M."/>
            <person name="Stover N.A."/>
            <person name="Krieger C.J."/>
            <person name="del Toro C."/>
            <person name="Ryder H.F."/>
            <person name="Williamson S.C."/>
            <person name="Barbeau R.A."/>
            <person name="Hamilton E.P."/>
            <person name="Orias E."/>
        </authorList>
    </citation>
    <scope>NUCLEOTIDE SEQUENCE [LARGE SCALE GENOMIC DNA]</scope>
    <source>
        <strain evidence="4">SB210</strain>
    </source>
</reference>
<dbReference type="GeneID" id="7837776"/>
<keyword evidence="2" id="KW-0342">GTP-binding</keyword>
<name>I7MM94_TETTS</name>
<dbReference type="InParanoid" id="I7MM94"/>
<evidence type="ECO:0000313" key="4">
    <source>
        <dbReference type="Proteomes" id="UP000009168"/>
    </source>
</evidence>
<dbReference type="InterPro" id="IPR001806">
    <property type="entry name" value="Small_GTPase"/>
</dbReference>
<dbReference type="RefSeq" id="XP_001024650.1">
    <property type="nucleotide sequence ID" value="XM_001024650.3"/>
</dbReference>
<dbReference type="GO" id="GO:0007165">
    <property type="term" value="P:signal transduction"/>
    <property type="evidence" value="ECO:0007669"/>
    <property type="project" value="InterPro"/>
</dbReference>
<sequence length="247" mass="28463">MVDSYKDNTFDDSHLNNQSIDQHYDLPQIAILGGSFVGKTSIFNQILGHATNEPLEQGIINQKQIKIEKNEEEIEFNLMDFPGCFDCDQIIIKSIGFLLVFAVDDRQSFLKMQDIYQKIQQIHGKSIHKKIIVIGNKNDLPKNEKVVKKKEIEEFYTQNKQEYWKLPQKNQNAVQDMFKKLKENICNEAKLSLSKSNILSKSLTVNSPYGTHFMTQTGVSKSHKNSVDNKDSKQKSYCQEKCNCSIF</sequence>
<dbReference type="PROSITE" id="PS51419">
    <property type="entry name" value="RAB"/>
    <property type="match status" value="1"/>
</dbReference>
<dbReference type="Proteomes" id="UP000009168">
    <property type="component" value="Unassembled WGS sequence"/>
</dbReference>
<dbReference type="EMBL" id="GG662448">
    <property type="protein sequence ID" value="EAS04405.1"/>
    <property type="molecule type" value="Genomic_DNA"/>
</dbReference>
<dbReference type="SUPFAM" id="SSF52540">
    <property type="entry name" value="P-loop containing nucleoside triphosphate hydrolases"/>
    <property type="match status" value="1"/>
</dbReference>
<dbReference type="OrthoDB" id="265044at2759"/>
<gene>
    <name evidence="3" type="ORF">TTHERM_00614810</name>
</gene>
<organism evidence="3 4">
    <name type="scientific">Tetrahymena thermophila (strain SB210)</name>
    <dbReference type="NCBI Taxonomy" id="312017"/>
    <lineage>
        <taxon>Eukaryota</taxon>
        <taxon>Sar</taxon>
        <taxon>Alveolata</taxon>
        <taxon>Ciliophora</taxon>
        <taxon>Intramacronucleata</taxon>
        <taxon>Oligohymenophorea</taxon>
        <taxon>Hymenostomatida</taxon>
        <taxon>Tetrahymenina</taxon>
        <taxon>Tetrahymenidae</taxon>
        <taxon>Tetrahymena</taxon>
    </lineage>
</organism>
<dbReference type="PROSITE" id="PS51421">
    <property type="entry name" value="RAS"/>
    <property type="match status" value="1"/>
</dbReference>
<dbReference type="Pfam" id="PF00071">
    <property type="entry name" value="Ras"/>
    <property type="match status" value="1"/>
</dbReference>
<dbReference type="STRING" id="312017.I7MM94"/>
<keyword evidence="4" id="KW-1185">Reference proteome</keyword>
<dbReference type="GO" id="GO:0003924">
    <property type="term" value="F:GTPase activity"/>
    <property type="evidence" value="ECO:0007669"/>
    <property type="project" value="InterPro"/>
</dbReference>
<dbReference type="Gene3D" id="3.40.50.300">
    <property type="entry name" value="P-loop containing nucleotide triphosphate hydrolases"/>
    <property type="match status" value="1"/>
</dbReference>
<dbReference type="HOGENOM" id="CLU_1126441_0_0_1"/>
<evidence type="ECO:0000256" key="1">
    <source>
        <dbReference type="ARBA" id="ARBA00022741"/>
    </source>
</evidence>
<keyword evidence="1" id="KW-0547">Nucleotide-binding</keyword>
<protein>
    <submittedName>
        <fullName evidence="3">Small GTP-binding domain protein</fullName>
    </submittedName>
</protein>
<evidence type="ECO:0000256" key="2">
    <source>
        <dbReference type="ARBA" id="ARBA00023134"/>
    </source>
</evidence>
<accession>I7MM94</accession>